<sequence>MNPNTSPLKLSIVVVGCGLGGLAAALCLGRAGHRVTVFEAASEATEIGVGIQVPPNVSRLLREWGLQEELEKTAVKPRAASWRRYDTGTMVGELDARKLEEKYGVPHYNVHRGELHRIMYNAAKVVANIITNSRVTAVNVGEPEMRQGSRRIQPTVILSDGRQVCADVVVGADGVKSVTRGTVCGDSSSGSKTNSAHRVIVPTSEMIKDSALKELVENTHVTCWMGPGRNIVGYCVSGGTGYNLVLSCPSTDDMEPESWSIPSSPDMIRNDYLGWEPRIQKLIDLIPSSSKWKLVDRPILSTWVHHGGVVLIGDACHPLLPYGAAMAMEDAAVLAALLTNPKTYTDIPHLLDAYADIRKPRCTYIQDVSRKNGAMFHLDDGPGQVARDLALSKLAEGGDNNERQFGYNVHEEVQQWIEKNPL</sequence>
<evidence type="ECO:0000256" key="3">
    <source>
        <dbReference type="ARBA" id="ARBA00022827"/>
    </source>
</evidence>
<feature type="domain" description="FAD-binding" evidence="6">
    <location>
        <begin position="11"/>
        <end position="364"/>
    </location>
</feature>
<dbReference type="PANTHER" id="PTHR13789:SF147">
    <property type="entry name" value="PUTATIVE (AFU_ORTHOLOGUE AFUA_2G01950)-RELATED"/>
    <property type="match status" value="1"/>
</dbReference>
<dbReference type="InterPro" id="IPR050493">
    <property type="entry name" value="FAD-dep_Monooxygenase_BioMet"/>
</dbReference>
<dbReference type="AlphaFoldDB" id="A0AAD6TIR9"/>
<keyword evidence="2" id="KW-0285">Flavoprotein</keyword>
<protein>
    <recommendedName>
        <fullName evidence="6">FAD-binding domain-containing protein</fullName>
    </recommendedName>
</protein>
<keyword evidence="3" id="KW-0274">FAD</keyword>
<comment type="similarity">
    <text evidence="1">Belongs to the paxM FAD-dependent monooxygenase family.</text>
</comment>
<evidence type="ECO:0000256" key="2">
    <source>
        <dbReference type="ARBA" id="ARBA00022630"/>
    </source>
</evidence>
<evidence type="ECO:0000313" key="7">
    <source>
        <dbReference type="EMBL" id="KAJ7046065.1"/>
    </source>
</evidence>
<reference evidence="7" key="1">
    <citation type="submission" date="2023-03" db="EMBL/GenBank/DDBJ databases">
        <title>Massive genome expansion in bonnet fungi (Mycena s.s.) driven by repeated elements and novel gene families across ecological guilds.</title>
        <authorList>
            <consortium name="Lawrence Berkeley National Laboratory"/>
            <person name="Harder C.B."/>
            <person name="Miyauchi S."/>
            <person name="Viragh M."/>
            <person name="Kuo A."/>
            <person name="Thoen E."/>
            <person name="Andreopoulos B."/>
            <person name="Lu D."/>
            <person name="Skrede I."/>
            <person name="Drula E."/>
            <person name="Henrissat B."/>
            <person name="Morin E."/>
            <person name="Kohler A."/>
            <person name="Barry K."/>
            <person name="LaButti K."/>
            <person name="Morin E."/>
            <person name="Salamov A."/>
            <person name="Lipzen A."/>
            <person name="Mereny Z."/>
            <person name="Hegedus B."/>
            <person name="Baldrian P."/>
            <person name="Stursova M."/>
            <person name="Weitz H."/>
            <person name="Taylor A."/>
            <person name="Grigoriev I.V."/>
            <person name="Nagy L.G."/>
            <person name="Martin F."/>
            <person name="Kauserud H."/>
        </authorList>
    </citation>
    <scope>NUCLEOTIDE SEQUENCE</scope>
    <source>
        <strain evidence="7">CBHHK200</strain>
    </source>
</reference>
<keyword evidence="4" id="KW-0560">Oxidoreductase</keyword>
<dbReference type="InterPro" id="IPR002938">
    <property type="entry name" value="FAD-bd"/>
</dbReference>
<dbReference type="EMBL" id="JARJCM010000003">
    <property type="protein sequence ID" value="KAJ7046065.1"/>
    <property type="molecule type" value="Genomic_DNA"/>
</dbReference>
<dbReference type="Proteomes" id="UP001218188">
    <property type="component" value="Unassembled WGS sequence"/>
</dbReference>
<comment type="caution">
    <text evidence="7">The sequence shown here is derived from an EMBL/GenBank/DDBJ whole genome shotgun (WGS) entry which is preliminary data.</text>
</comment>
<evidence type="ECO:0000259" key="6">
    <source>
        <dbReference type="Pfam" id="PF01494"/>
    </source>
</evidence>
<dbReference type="Pfam" id="PF01494">
    <property type="entry name" value="FAD_binding_3"/>
    <property type="match status" value="1"/>
</dbReference>
<evidence type="ECO:0000256" key="4">
    <source>
        <dbReference type="ARBA" id="ARBA00023002"/>
    </source>
</evidence>
<dbReference type="PRINTS" id="PR00420">
    <property type="entry name" value="RNGMNOXGNASE"/>
</dbReference>
<dbReference type="SUPFAM" id="SSF51905">
    <property type="entry name" value="FAD/NAD(P)-binding domain"/>
    <property type="match status" value="1"/>
</dbReference>
<organism evidence="7 8">
    <name type="scientific">Mycena alexandri</name>
    <dbReference type="NCBI Taxonomy" id="1745969"/>
    <lineage>
        <taxon>Eukaryota</taxon>
        <taxon>Fungi</taxon>
        <taxon>Dikarya</taxon>
        <taxon>Basidiomycota</taxon>
        <taxon>Agaricomycotina</taxon>
        <taxon>Agaricomycetes</taxon>
        <taxon>Agaricomycetidae</taxon>
        <taxon>Agaricales</taxon>
        <taxon>Marasmiineae</taxon>
        <taxon>Mycenaceae</taxon>
        <taxon>Mycena</taxon>
    </lineage>
</organism>
<keyword evidence="5" id="KW-0503">Monooxygenase</keyword>
<accession>A0AAD6TIR9</accession>
<keyword evidence="8" id="KW-1185">Reference proteome</keyword>
<evidence type="ECO:0000313" key="8">
    <source>
        <dbReference type="Proteomes" id="UP001218188"/>
    </source>
</evidence>
<dbReference type="InterPro" id="IPR036188">
    <property type="entry name" value="FAD/NAD-bd_sf"/>
</dbReference>
<dbReference type="PANTHER" id="PTHR13789">
    <property type="entry name" value="MONOOXYGENASE"/>
    <property type="match status" value="1"/>
</dbReference>
<gene>
    <name evidence="7" type="ORF">C8F04DRAFT_1322629</name>
</gene>
<proteinExistence type="inferred from homology"/>
<dbReference type="GO" id="GO:0004497">
    <property type="term" value="F:monooxygenase activity"/>
    <property type="evidence" value="ECO:0007669"/>
    <property type="project" value="UniProtKB-KW"/>
</dbReference>
<dbReference type="Gene3D" id="3.50.50.60">
    <property type="entry name" value="FAD/NAD(P)-binding domain"/>
    <property type="match status" value="1"/>
</dbReference>
<dbReference type="GO" id="GO:0071949">
    <property type="term" value="F:FAD binding"/>
    <property type="evidence" value="ECO:0007669"/>
    <property type="project" value="InterPro"/>
</dbReference>
<evidence type="ECO:0000256" key="5">
    <source>
        <dbReference type="ARBA" id="ARBA00023033"/>
    </source>
</evidence>
<name>A0AAD6TIR9_9AGAR</name>
<evidence type="ECO:0000256" key="1">
    <source>
        <dbReference type="ARBA" id="ARBA00007992"/>
    </source>
</evidence>
<dbReference type="SUPFAM" id="SSF54373">
    <property type="entry name" value="FAD-linked reductases, C-terminal domain"/>
    <property type="match status" value="1"/>
</dbReference>